<evidence type="ECO:0000313" key="2">
    <source>
        <dbReference type="Proteomes" id="UP000243719"/>
    </source>
</evidence>
<proteinExistence type="predicted"/>
<gene>
    <name evidence="1" type="ORF">SAMN05216551_1232</name>
</gene>
<keyword evidence="2" id="KW-1185">Reference proteome</keyword>
<evidence type="ECO:0000313" key="1">
    <source>
        <dbReference type="EMBL" id="SDV51695.1"/>
    </source>
</evidence>
<accession>A0A1H2PWF4</accession>
<organism evidence="1 2">
    <name type="scientific">Chitinasiproducens palmae</name>
    <dbReference type="NCBI Taxonomy" id="1770053"/>
    <lineage>
        <taxon>Bacteria</taxon>
        <taxon>Pseudomonadati</taxon>
        <taxon>Pseudomonadota</taxon>
        <taxon>Betaproteobacteria</taxon>
        <taxon>Burkholderiales</taxon>
        <taxon>Burkholderiaceae</taxon>
        <taxon>Chitinasiproducens</taxon>
    </lineage>
</organism>
<protein>
    <submittedName>
        <fullName evidence="1">Uncharacterized protein</fullName>
    </submittedName>
</protein>
<dbReference type="Proteomes" id="UP000243719">
    <property type="component" value="Unassembled WGS sequence"/>
</dbReference>
<dbReference type="EMBL" id="FNLO01000023">
    <property type="protein sequence ID" value="SDV51695.1"/>
    <property type="molecule type" value="Genomic_DNA"/>
</dbReference>
<reference evidence="2" key="1">
    <citation type="submission" date="2016-09" db="EMBL/GenBank/DDBJ databases">
        <authorList>
            <person name="Varghese N."/>
            <person name="Submissions S."/>
        </authorList>
    </citation>
    <scope>NUCLEOTIDE SEQUENCE [LARGE SCALE GENOMIC DNA]</scope>
    <source>
        <strain evidence="2">JS23</strain>
    </source>
</reference>
<sequence length="70" mass="7361">MTAEVMNRARLGTAASLKAHLTLIAATCQWMQPDEVTPDAVPDTFGLAALVVVKYGCCPVASPCVATFVH</sequence>
<dbReference type="AlphaFoldDB" id="A0A1H2PWF4"/>
<name>A0A1H2PWF4_9BURK</name>